<gene>
    <name evidence="8" type="ORF">FA14DRAFT_159492</name>
</gene>
<evidence type="ECO:0000313" key="9">
    <source>
        <dbReference type="Proteomes" id="UP000245771"/>
    </source>
</evidence>
<organism evidence="8 9">
    <name type="scientific">Meira miltonrushii</name>
    <dbReference type="NCBI Taxonomy" id="1280837"/>
    <lineage>
        <taxon>Eukaryota</taxon>
        <taxon>Fungi</taxon>
        <taxon>Dikarya</taxon>
        <taxon>Basidiomycota</taxon>
        <taxon>Ustilaginomycotina</taxon>
        <taxon>Exobasidiomycetes</taxon>
        <taxon>Exobasidiales</taxon>
        <taxon>Brachybasidiaceae</taxon>
        <taxon>Meira</taxon>
    </lineage>
</organism>
<keyword evidence="5" id="KW-0687">Ribonucleoprotein</keyword>
<evidence type="ECO:0000256" key="3">
    <source>
        <dbReference type="ARBA" id="ARBA00022980"/>
    </source>
</evidence>
<dbReference type="EMBL" id="KZ819602">
    <property type="protein sequence ID" value="PWN37436.1"/>
    <property type="molecule type" value="Genomic_DNA"/>
</dbReference>
<evidence type="ECO:0000256" key="6">
    <source>
        <dbReference type="ARBA" id="ARBA00035188"/>
    </source>
</evidence>
<dbReference type="PANTHER" id="PTHR21396">
    <property type="entry name" value="39S RIBOSOMAL PROTEIN L43"/>
    <property type="match status" value="1"/>
</dbReference>
<dbReference type="InterPro" id="IPR007741">
    <property type="entry name" value="Ribosomal_mL43/mS25/NADH_DH"/>
</dbReference>
<feature type="domain" description="Ribosomal protein/NADH dehydrogenase" evidence="7">
    <location>
        <begin position="39"/>
        <end position="113"/>
    </location>
</feature>
<reference evidence="8 9" key="1">
    <citation type="journal article" date="2018" name="Mol. Biol. Evol.">
        <title>Broad Genomic Sampling Reveals a Smut Pathogenic Ancestry of the Fungal Clade Ustilaginomycotina.</title>
        <authorList>
            <person name="Kijpornyongpan T."/>
            <person name="Mondo S.J."/>
            <person name="Barry K."/>
            <person name="Sandor L."/>
            <person name="Lee J."/>
            <person name="Lipzen A."/>
            <person name="Pangilinan J."/>
            <person name="LaButti K."/>
            <person name="Hainaut M."/>
            <person name="Henrissat B."/>
            <person name="Grigoriev I.V."/>
            <person name="Spatafora J.W."/>
            <person name="Aime M.C."/>
        </authorList>
    </citation>
    <scope>NUCLEOTIDE SEQUENCE [LARGE SCALE GENOMIC DNA]</scope>
    <source>
        <strain evidence="8 9">MCA 3882</strain>
    </source>
</reference>
<dbReference type="STRING" id="1280837.A0A316VIR4"/>
<proteinExistence type="inferred from homology"/>
<dbReference type="Pfam" id="PF05047">
    <property type="entry name" value="L51_S25_CI-B8"/>
    <property type="match status" value="1"/>
</dbReference>
<dbReference type="FunCoup" id="A0A316VIR4">
    <property type="interactions" value="128"/>
</dbReference>
<evidence type="ECO:0000256" key="2">
    <source>
        <dbReference type="ARBA" id="ARBA00006073"/>
    </source>
</evidence>
<dbReference type="InParanoid" id="A0A316VIR4"/>
<comment type="similarity">
    <text evidence="2">Belongs to the mitochondrion-specific ribosomal protein mL43 family.</text>
</comment>
<dbReference type="GeneID" id="37020022"/>
<keyword evidence="3" id="KW-0689">Ribosomal protein</keyword>
<keyword evidence="9" id="KW-1185">Reference proteome</keyword>
<evidence type="ECO:0000256" key="4">
    <source>
        <dbReference type="ARBA" id="ARBA00023128"/>
    </source>
</evidence>
<evidence type="ECO:0000256" key="5">
    <source>
        <dbReference type="ARBA" id="ARBA00023274"/>
    </source>
</evidence>
<dbReference type="InterPro" id="IPR039927">
    <property type="entry name" value="Ribosomal_mL43"/>
</dbReference>
<dbReference type="GO" id="GO:0005762">
    <property type="term" value="C:mitochondrial large ribosomal subunit"/>
    <property type="evidence" value="ECO:0007669"/>
    <property type="project" value="TreeGrafter"/>
</dbReference>
<sequence length="147" mass="16283">MTSKLTTQILRGSLRSSPGPSGLAGFTLPCRKIVLEYNDDWPSSKGAMDFARAGRLTQIAEQWPNVEVVLQEKPNRHPMLRAFYVNGKEKGISLRNMGIGEVAKKIKLVLDQSGKKHIHLKNRPIVAGSEESARGVWSALHVPRKSN</sequence>
<evidence type="ECO:0000313" key="8">
    <source>
        <dbReference type="EMBL" id="PWN37436.1"/>
    </source>
</evidence>
<dbReference type="InterPro" id="IPR036249">
    <property type="entry name" value="Thioredoxin-like_sf"/>
</dbReference>
<dbReference type="PANTHER" id="PTHR21396:SF2">
    <property type="entry name" value="LARGE RIBOSOMAL SUBUNIT PROTEIN ML43"/>
    <property type="match status" value="1"/>
</dbReference>
<dbReference type="GO" id="GO:0032543">
    <property type="term" value="P:mitochondrial translation"/>
    <property type="evidence" value="ECO:0007669"/>
    <property type="project" value="InterPro"/>
</dbReference>
<dbReference type="Gene3D" id="3.40.30.10">
    <property type="entry name" value="Glutaredoxin"/>
    <property type="match status" value="1"/>
</dbReference>
<accession>A0A316VIR4</accession>
<keyword evidence="4" id="KW-0496">Mitochondrion</keyword>
<comment type="subcellular location">
    <subcellularLocation>
        <location evidence="1">Mitochondrion</location>
    </subcellularLocation>
</comment>
<dbReference type="Proteomes" id="UP000245771">
    <property type="component" value="Unassembled WGS sequence"/>
</dbReference>
<dbReference type="SMART" id="SM00916">
    <property type="entry name" value="L51_S25_CI-B8"/>
    <property type="match status" value="1"/>
</dbReference>
<protein>
    <recommendedName>
        <fullName evidence="6">Large ribosomal subunit protein mL43</fullName>
    </recommendedName>
</protein>
<evidence type="ECO:0000256" key="1">
    <source>
        <dbReference type="ARBA" id="ARBA00004173"/>
    </source>
</evidence>
<dbReference type="RefSeq" id="XP_025357738.1">
    <property type="nucleotide sequence ID" value="XM_025498241.1"/>
</dbReference>
<name>A0A316VIR4_9BASI</name>
<dbReference type="AlphaFoldDB" id="A0A316VIR4"/>
<dbReference type="OrthoDB" id="88at2759"/>
<dbReference type="GO" id="GO:0003735">
    <property type="term" value="F:structural constituent of ribosome"/>
    <property type="evidence" value="ECO:0007669"/>
    <property type="project" value="InterPro"/>
</dbReference>
<evidence type="ECO:0000259" key="7">
    <source>
        <dbReference type="SMART" id="SM00916"/>
    </source>
</evidence>
<dbReference type="SUPFAM" id="SSF52833">
    <property type="entry name" value="Thioredoxin-like"/>
    <property type="match status" value="1"/>
</dbReference>